<reference evidence="1 2" key="1">
    <citation type="journal article" date="2012" name="Stand. Genomic Sci.">
        <title>Complete genome sequence of Pyrobaculum oguniense.</title>
        <authorList>
            <person name="Bernick D.L."/>
            <person name="Karplus K."/>
            <person name="Lui L.M."/>
            <person name="Coker J.K."/>
            <person name="Murphy J.N."/>
            <person name="Chan P.P."/>
            <person name="Cozen A.E."/>
            <person name="Lowe T.M."/>
        </authorList>
    </citation>
    <scope>NUCLEOTIDE SEQUENCE [LARGE SCALE GENOMIC DNA]</scope>
    <source>
        <strain evidence="1 2">TE7</strain>
    </source>
</reference>
<evidence type="ECO:0000313" key="1">
    <source>
        <dbReference type="EMBL" id="AFA40171.1"/>
    </source>
</evidence>
<protein>
    <submittedName>
        <fullName evidence="1">Uncharacterized protein</fullName>
    </submittedName>
</protein>
<dbReference type="EMBL" id="CP003316">
    <property type="protein sequence ID" value="AFA40171.1"/>
    <property type="molecule type" value="Genomic_DNA"/>
</dbReference>
<organism evidence="1 2">
    <name type="scientific">Pyrobaculum oguniense (strain DSM 13380 / JCM 10595 / TE7)</name>
    <dbReference type="NCBI Taxonomy" id="698757"/>
    <lineage>
        <taxon>Archaea</taxon>
        <taxon>Thermoproteota</taxon>
        <taxon>Thermoprotei</taxon>
        <taxon>Thermoproteales</taxon>
        <taxon>Thermoproteaceae</taxon>
        <taxon>Pyrobaculum</taxon>
    </lineage>
</organism>
<dbReference type="STRING" id="698757.Pogu_2144"/>
<sequence>MRHLLLLPAPVLFSLAFPDSAFYALAIIAIASLSEEEPLKELARGLPAVLAFLAVEPPQDVALLAYALGSSLSLVSTAAGGAAMLGALSLSLRPDAVPFYVVLLGAQLLMFYEPSRD</sequence>
<proteinExistence type="predicted"/>
<dbReference type="AlphaFoldDB" id="H6QCX2"/>
<evidence type="ECO:0000313" key="2">
    <source>
        <dbReference type="Proteomes" id="UP000009062"/>
    </source>
</evidence>
<name>H6QCX2_PYROT</name>
<gene>
    <name evidence="1" type="ordered locus">Pogu_2144</name>
</gene>
<accession>H6QCX2</accession>
<dbReference type="HOGENOM" id="CLU_2079517_0_0_2"/>
<keyword evidence="2" id="KW-1185">Reference proteome</keyword>
<dbReference type="KEGG" id="pog:Pogu_2144"/>
<dbReference type="Proteomes" id="UP000009062">
    <property type="component" value="Chromosome"/>
</dbReference>